<evidence type="ECO:0000256" key="1">
    <source>
        <dbReference type="SAM" id="SignalP"/>
    </source>
</evidence>
<name>A0A0B1T8Y2_OESDE</name>
<dbReference type="Proteomes" id="UP000053660">
    <property type="component" value="Unassembled WGS sequence"/>
</dbReference>
<dbReference type="EMBL" id="KN550500">
    <property type="protein sequence ID" value="KHJ94028.1"/>
    <property type="molecule type" value="Genomic_DNA"/>
</dbReference>
<feature type="chain" id="PRO_5002062295" description="Secreted protein" evidence="1">
    <location>
        <begin position="19"/>
        <end position="78"/>
    </location>
</feature>
<evidence type="ECO:0000313" key="3">
    <source>
        <dbReference type="Proteomes" id="UP000053660"/>
    </source>
</evidence>
<proteinExistence type="predicted"/>
<keyword evidence="3" id="KW-1185">Reference proteome</keyword>
<sequence>MLILLVILFPLLFHGLETANDSDAGNGGCDSSCTLNCSVLSRCVLVPTSSCPKATCISAIQFLFPVEPPPDSGPTAPS</sequence>
<keyword evidence="1" id="KW-0732">Signal</keyword>
<evidence type="ECO:0000313" key="2">
    <source>
        <dbReference type="EMBL" id="KHJ94028.1"/>
    </source>
</evidence>
<reference evidence="2 3" key="1">
    <citation type="submission" date="2014-03" db="EMBL/GenBank/DDBJ databases">
        <title>Draft genome of the hookworm Oesophagostomum dentatum.</title>
        <authorList>
            <person name="Mitreva M."/>
        </authorList>
    </citation>
    <scope>NUCLEOTIDE SEQUENCE [LARGE SCALE GENOMIC DNA]</scope>
    <source>
        <strain evidence="2 3">OD-Hann</strain>
    </source>
</reference>
<protein>
    <recommendedName>
        <fullName evidence="4">Secreted protein</fullName>
    </recommendedName>
</protein>
<feature type="signal peptide" evidence="1">
    <location>
        <begin position="1"/>
        <end position="18"/>
    </location>
</feature>
<evidence type="ECO:0008006" key="4">
    <source>
        <dbReference type="Google" id="ProtNLM"/>
    </source>
</evidence>
<organism evidence="2 3">
    <name type="scientific">Oesophagostomum dentatum</name>
    <name type="common">Nodular worm</name>
    <dbReference type="NCBI Taxonomy" id="61180"/>
    <lineage>
        <taxon>Eukaryota</taxon>
        <taxon>Metazoa</taxon>
        <taxon>Ecdysozoa</taxon>
        <taxon>Nematoda</taxon>
        <taxon>Chromadorea</taxon>
        <taxon>Rhabditida</taxon>
        <taxon>Rhabditina</taxon>
        <taxon>Rhabditomorpha</taxon>
        <taxon>Strongyloidea</taxon>
        <taxon>Strongylidae</taxon>
        <taxon>Oesophagostomum</taxon>
    </lineage>
</organism>
<accession>A0A0B1T8Y2</accession>
<gene>
    <name evidence="2" type="ORF">OESDEN_06049</name>
</gene>
<dbReference type="AlphaFoldDB" id="A0A0B1T8Y2"/>